<dbReference type="InterPro" id="IPR052340">
    <property type="entry name" value="RNase_Y/CdgJ"/>
</dbReference>
<dbReference type="Proteomes" id="UP000622317">
    <property type="component" value="Unassembled WGS sequence"/>
</dbReference>
<keyword evidence="3" id="KW-1185">Reference proteome</keyword>
<dbReference type="PROSITE" id="PS51833">
    <property type="entry name" value="HDOD"/>
    <property type="match status" value="1"/>
</dbReference>
<name>A0A927IFY7_9BACT</name>
<dbReference type="EMBL" id="JACYFG010000003">
    <property type="protein sequence ID" value="MBD5778274.1"/>
    <property type="molecule type" value="Genomic_DNA"/>
</dbReference>
<evidence type="ECO:0000313" key="3">
    <source>
        <dbReference type="Proteomes" id="UP000622317"/>
    </source>
</evidence>
<dbReference type="SUPFAM" id="SSF109604">
    <property type="entry name" value="HD-domain/PDEase-like"/>
    <property type="match status" value="1"/>
</dbReference>
<evidence type="ECO:0000313" key="2">
    <source>
        <dbReference type="EMBL" id="MBD5778274.1"/>
    </source>
</evidence>
<comment type="caution">
    <text evidence="2">The sequence shown here is derived from an EMBL/GenBank/DDBJ whole genome shotgun (WGS) entry which is preliminary data.</text>
</comment>
<organism evidence="2 3">
    <name type="scientific">Pelagicoccus enzymogenes</name>
    <dbReference type="NCBI Taxonomy" id="2773457"/>
    <lineage>
        <taxon>Bacteria</taxon>
        <taxon>Pseudomonadati</taxon>
        <taxon>Verrucomicrobiota</taxon>
        <taxon>Opitutia</taxon>
        <taxon>Puniceicoccales</taxon>
        <taxon>Pelagicoccaceae</taxon>
        <taxon>Pelagicoccus</taxon>
    </lineage>
</organism>
<proteinExistence type="predicted"/>
<reference evidence="2" key="1">
    <citation type="submission" date="2020-09" db="EMBL/GenBank/DDBJ databases">
        <title>Pelagicoccus enzymogenes sp. nov. with an EPS production, isolated from marine sediment.</title>
        <authorList>
            <person name="Feng X."/>
        </authorList>
    </citation>
    <scope>NUCLEOTIDE SEQUENCE</scope>
    <source>
        <strain evidence="2">NFK12</strain>
    </source>
</reference>
<dbReference type="Pfam" id="PF08668">
    <property type="entry name" value="HDOD"/>
    <property type="match status" value="1"/>
</dbReference>
<protein>
    <submittedName>
        <fullName evidence="2">HDOD domain-containing protein</fullName>
    </submittedName>
</protein>
<dbReference type="PANTHER" id="PTHR33525">
    <property type="match status" value="1"/>
</dbReference>
<sequence length="283" mass="31836">METPPSESSFEETVKSIGELHGNMAVLSKLDAVLKDLNTDISEPERLIQSDGAISGTIVQISNSPLYGFSEKSDSIATALQKVGYNQALKLVGMALSKQVFMRDLESYGITADSYWRYSYFTAVFLERQAKTLGLDSDEAYLYGLLHSIGRVVINEILHARQIEVFWDRFIPEKEWELMTIGFNNHKAGALLLQIWDFPPELCKRVETQNNAPAQSKDPLICLLDYARSLANYLIDPPRLKALCKPGAHPIQKQLKLNANQLYKEVTEIESLVDEVYASLKDC</sequence>
<feature type="domain" description="HDOD" evidence="1">
    <location>
        <begin position="20"/>
        <end position="212"/>
    </location>
</feature>
<dbReference type="PANTHER" id="PTHR33525:SF4">
    <property type="entry name" value="CYCLIC DI-GMP PHOSPHODIESTERASE CDGJ"/>
    <property type="match status" value="1"/>
</dbReference>
<dbReference type="AlphaFoldDB" id="A0A927IFY7"/>
<dbReference type="RefSeq" id="WP_191615407.1">
    <property type="nucleotide sequence ID" value="NZ_JACYFG010000003.1"/>
</dbReference>
<dbReference type="Gene3D" id="1.10.3210.10">
    <property type="entry name" value="Hypothetical protein af1432"/>
    <property type="match status" value="1"/>
</dbReference>
<dbReference type="InterPro" id="IPR013976">
    <property type="entry name" value="HDOD"/>
</dbReference>
<gene>
    <name evidence="2" type="ORF">IEN85_02050</name>
</gene>
<evidence type="ECO:0000259" key="1">
    <source>
        <dbReference type="PROSITE" id="PS51833"/>
    </source>
</evidence>
<accession>A0A927IFY7</accession>